<dbReference type="RefSeq" id="WP_079646579.1">
    <property type="nucleotide sequence ID" value="NZ_FUYM01000001.1"/>
</dbReference>
<dbReference type="AlphaFoldDB" id="A0A1T5A829"/>
<sequence>MALDTRIPLMVQPVQLPDFNAMAQNRLGMMSNVMTIKSQQAEIDRVARQQQEQNALRGVYSRSVDPKTGKIDSKSLITGLAGLGRGDLIPGVQAEMAKAESEQAAAAKAKYEFGKQQLNDAKVAISSVKTPEDAYATIDSYVEKGSMDPQAAEQIKAQIRADPKSLPAIQEAMLRSTLDAEKKLDFDFKEREFDWKKKQDLFSNKMAAGNLAVAQGNLGVNRARLNFERQKDARDAAINGPGGSAPQAFSDAARKLADLKGALKEYRASLDSGKRAGMSGVTLPAWAGGRFEFAKDDVTASQAAKYTAVMMGLKDLYQLGALAGPDISILERQLTDPSSFAGTRTETSALKTQLNIVDKMIDKAARNLESTYRRPASAFRDQSASPVRAPSKGKGVDTSNPLLAD</sequence>
<reference evidence="3" key="1">
    <citation type="submission" date="2017-02" db="EMBL/GenBank/DDBJ databases">
        <authorList>
            <person name="Varghese N."/>
            <person name="Submissions S."/>
        </authorList>
    </citation>
    <scope>NUCLEOTIDE SEQUENCE [LARGE SCALE GENOMIC DNA]</scope>
    <source>
        <strain evidence="3">UM2</strain>
    </source>
</reference>
<evidence type="ECO:0000256" key="1">
    <source>
        <dbReference type="SAM" id="MobiDB-lite"/>
    </source>
</evidence>
<evidence type="ECO:0000313" key="3">
    <source>
        <dbReference type="Proteomes" id="UP000189818"/>
    </source>
</evidence>
<protein>
    <submittedName>
        <fullName evidence="2">Uncharacterized protein</fullName>
    </submittedName>
</protein>
<feature type="region of interest" description="Disordered" evidence="1">
    <location>
        <begin position="372"/>
        <end position="405"/>
    </location>
</feature>
<dbReference type="STRING" id="439228.SAMN06295920_101663"/>
<accession>A0A1T5A829</accession>
<proteinExistence type="predicted"/>
<dbReference type="Proteomes" id="UP000189818">
    <property type="component" value="Unassembled WGS sequence"/>
</dbReference>
<dbReference type="EMBL" id="FUYM01000001">
    <property type="protein sequence ID" value="SKB30813.1"/>
    <property type="molecule type" value="Genomic_DNA"/>
</dbReference>
<gene>
    <name evidence="2" type="ORF">SAMN06295920_101663</name>
</gene>
<organism evidence="2 3">
    <name type="scientific">Rhizorhabdus histidinilytica</name>
    <dbReference type="NCBI Taxonomy" id="439228"/>
    <lineage>
        <taxon>Bacteria</taxon>
        <taxon>Pseudomonadati</taxon>
        <taxon>Pseudomonadota</taxon>
        <taxon>Alphaproteobacteria</taxon>
        <taxon>Sphingomonadales</taxon>
        <taxon>Sphingomonadaceae</taxon>
        <taxon>Rhizorhabdus</taxon>
    </lineage>
</organism>
<evidence type="ECO:0000313" key="2">
    <source>
        <dbReference type="EMBL" id="SKB30813.1"/>
    </source>
</evidence>
<name>A0A1T5A829_9SPHN</name>
<keyword evidence="3" id="KW-1185">Reference proteome</keyword>